<proteinExistence type="predicted"/>
<dbReference type="OrthoDB" id="329835at2759"/>
<evidence type="ECO:0000256" key="1">
    <source>
        <dbReference type="ARBA" id="ARBA00022450"/>
    </source>
</evidence>
<evidence type="ECO:0000256" key="3">
    <source>
        <dbReference type="ARBA" id="ARBA00022679"/>
    </source>
</evidence>
<dbReference type="RefSeq" id="XP_025399330.1">
    <property type="nucleotide sequence ID" value="XM_025541102.1"/>
</dbReference>
<dbReference type="SUPFAM" id="SSF47336">
    <property type="entry name" value="ACP-like"/>
    <property type="match status" value="1"/>
</dbReference>
<evidence type="ECO:0000256" key="4">
    <source>
        <dbReference type="ARBA" id="ARBA00022857"/>
    </source>
</evidence>
<dbReference type="Pfam" id="PF23114">
    <property type="entry name" value="NAD-bd_HRPKS_sdrA"/>
    <property type="match status" value="1"/>
</dbReference>
<dbReference type="GO" id="GO:0016491">
    <property type="term" value="F:oxidoreductase activity"/>
    <property type="evidence" value="ECO:0007669"/>
    <property type="project" value="InterPro"/>
</dbReference>
<dbReference type="Pfam" id="PF14765">
    <property type="entry name" value="PS-DH"/>
    <property type="match status" value="1"/>
</dbReference>
<dbReference type="SMART" id="SM00822">
    <property type="entry name" value="PKS_KR"/>
    <property type="match status" value="1"/>
</dbReference>
<dbReference type="Gene3D" id="3.40.50.720">
    <property type="entry name" value="NAD(P)-binding Rossmann-like Domain"/>
    <property type="match status" value="2"/>
</dbReference>
<dbReference type="InterPro" id="IPR009081">
    <property type="entry name" value="PP-bd_ACP"/>
</dbReference>
<feature type="region of interest" description="Disordered" evidence="8">
    <location>
        <begin position="1074"/>
        <end position="1095"/>
    </location>
</feature>
<dbReference type="GO" id="GO:0031177">
    <property type="term" value="F:phosphopantetheine binding"/>
    <property type="evidence" value="ECO:0007669"/>
    <property type="project" value="InterPro"/>
</dbReference>
<dbReference type="GO" id="GO:0004312">
    <property type="term" value="F:fatty acid synthase activity"/>
    <property type="evidence" value="ECO:0007669"/>
    <property type="project" value="TreeGrafter"/>
</dbReference>
<dbReference type="Gene3D" id="1.10.1200.10">
    <property type="entry name" value="ACP-like"/>
    <property type="match status" value="1"/>
</dbReference>
<comment type="caution">
    <text evidence="12">The sequence shown here is derived from an EMBL/GenBank/DDBJ whole genome shotgun (WGS) entry which is preliminary data.</text>
</comment>
<dbReference type="InterPro" id="IPR020843">
    <property type="entry name" value="ER"/>
</dbReference>
<evidence type="ECO:0000259" key="9">
    <source>
        <dbReference type="PROSITE" id="PS50075"/>
    </source>
</evidence>
<evidence type="ECO:0000256" key="8">
    <source>
        <dbReference type="SAM" id="MobiDB-lite"/>
    </source>
</evidence>
<evidence type="ECO:0000313" key="13">
    <source>
        <dbReference type="Proteomes" id="UP000247233"/>
    </source>
</evidence>
<dbReference type="InterPro" id="IPR016036">
    <property type="entry name" value="Malonyl_transacylase_ACP-bd"/>
</dbReference>
<dbReference type="InterPro" id="IPR032821">
    <property type="entry name" value="PKS_assoc"/>
</dbReference>
<evidence type="ECO:0000313" key="12">
    <source>
        <dbReference type="EMBL" id="PWY82065.1"/>
    </source>
</evidence>
<dbReference type="GO" id="GO:0030639">
    <property type="term" value="P:polyketide biosynthetic process"/>
    <property type="evidence" value="ECO:0007669"/>
    <property type="project" value="UniProtKB-ARBA"/>
</dbReference>
<keyword evidence="13" id="KW-1185">Reference proteome</keyword>
<dbReference type="PROSITE" id="PS52004">
    <property type="entry name" value="KS3_2"/>
    <property type="match status" value="1"/>
</dbReference>
<dbReference type="InterPro" id="IPR014030">
    <property type="entry name" value="Ketoacyl_synth_N"/>
</dbReference>
<dbReference type="InterPro" id="IPR036291">
    <property type="entry name" value="NAD(P)-bd_dom_sf"/>
</dbReference>
<dbReference type="EMBL" id="MSFL01000012">
    <property type="protein sequence ID" value="PWY82065.1"/>
    <property type="molecule type" value="Genomic_DNA"/>
</dbReference>
<dbReference type="Pfam" id="PF00698">
    <property type="entry name" value="Acyl_transf_1"/>
    <property type="match status" value="1"/>
</dbReference>
<dbReference type="SUPFAM" id="SSF52151">
    <property type="entry name" value="FabD/lysophospholipase-like"/>
    <property type="match status" value="1"/>
</dbReference>
<dbReference type="InterPro" id="IPR049552">
    <property type="entry name" value="PKS_DH_N"/>
</dbReference>
<dbReference type="Proteomes" id="UP000247233">
    <property type="component" value="Unassembled WGS sequence"/>
</dbReference>
<feature type="compositionally biased region" description="Acidic residues" evidence="8">
    <location>
        <begin position="1075"/>
        <end position="1084"/>
    </location>
</feature>
<dbReference type="InterPro" id="IPR056501">
    <property type="entry name" value="NAD-bd_HRPKS_sdrA"/>
</dbReference>
<dbReference type="Gene3D" id="3.90.180.10">
    <property type="entry name" value="Medium-chain alcohol dehydrogenases, catalytic domain"/>
    <property type="match status" value="1"/>
</dbReference>
<feature type="compositionally biased region" description="Gly residues" evidence="8">
    <location>
        <begin position="2099"/>
        <end position="2109"/>
    </location>
</feature>
<dbReference type="InterPro" id="IPR001227">
    <property type="entry name" value="Ac_transferase_dom_sf"/>
</dbReference>
<dbReference type="Pfam" id="PF21089">
    <property type="entry name" value="PKS_DH_N"/>
    <property type="match status" value="1"/>
</dbReference>
<dbReference type="InterPro" id="IPR011032">
    <property type="entry name" value="GroES-like_sf"/>
</dbReference>
<evidence type="ECO:0000256" key="5">
    <source>
        <dbReference type="ARBA" id="ARBA00023268"/>
    </source>
</evidence>
<dbReference type="InterPro" id="IPR014031">
    <property type="entry name" value="Ketoacyl_synth_C"/>
</dbReference>
<dbReference type="InterPro" id="IPR042104">
    <property type="entry name" value="PKS_dehydratase_sf"/>
</dbReference>
<dbReference type="Pfam" id="PF00550">
    <property type="entry name" value="PP-binding"/>
    <property type="match status" value="1"/>
</dbReference>
<dbReference type="STRING" id="1448321.A0A317W830"/>
<dbReference type="Pfam" id="PF13602">
    <property type="entry name" value="ADH_zinc_N_2"/>
    <property type="match status" value="1"/>
</dbReference>
<dbReference type="Gene3D" id="3.40.50.150">
    <property type="entry name" value="Vaccinia Virus protein VP39"/>
    <property type="match status" value="1"/>
</dbReference>
<dbReference type="PROSITE" id="PS52019">
    <property type="entry name" value="PKS_MFAS_DH"/>
    <property type="match status" value="1"/>
</dbReference>
<protein>
    <submittedName>
        <fullName evidence="12">Putative polyketide synthase</fullName>
    </submittedName>
</protein>
<feature type="active site" description="Proton donor; for dehydratase activity" evidence="7">
    <location>
        <position position="989"/>
    </location>
</feature>
<dbReference type="SMART" id="SM00827">
    <property type="entry name" value="PKS_AT"/>
    <property type="match status" value="1"/>
</dbReference>
<dbReference type="InterPro" id="IPR020841">
    <property type="entry name" value="PKS_Beta-ketoAc_synthase_dom"/>
</dbReference>
<reference evidence="12 13" key="1">
    <citation type="submission" date="2016-12" db="EMBL/GenBank/DDBJ databases">
        <title>The genomes of Aspergillus section Nigri reveals drivers in fungal speciation.</title>
        <authorList>
            <consortium name="DOE Joint Genome Institute"/>
            <person name="Vesth T.C."/>
            <person name="Nybo J."/>
            <person name="Theobald S."/>
            <person name="Brandl J."/>
            <person name="Frisvad J.C."/>
            <person name="Nielsen K.F."/>
            <person name="Lyhne E.K."/>
            <person name="Kogle M.E."/>
            <person name="Kuo A."/>
            <person name="Riley R."/>
            <person name="Clum A."/>
            <person name="Nolan M."/>
            <person name="Lipzen A."/>
            <person name="Salamov A."/>
            <person name="Henrissat B."/>
            <person name="Wiebenga A."/>
            <person name="De Vries R.P."/>
            <person name="Grigoriev I.V."/>
            <person name="Mortensen U.H."/>
            <person name="Andersen M.R."/>
            <person name="Baker S.E."/>
        </authorList>
    </citation>
    <scope>NUCLEOTIDE SEQUENCE [LARGE SCALE GENOMIC DNA]</scope>
    <source>
        <strain evidence="12 13">CBS 117.55</strain>
    </source>
</reference>
<dbReference type="CDD" id="cd05195">
    <property type="entry name" value="enoyl_red"/>
    <property type="match status" value="1"/>
</dbReference>
<dbReference type="InterPro" id="IPR006162">
    <property type="entry name" value="Ppantetheine_attach_site"/>
</dbReference>
<keyword evidence="3" id="KW-0808">Transferase</keyword>
<dbReference type="SUPFAM" id="SSF53335">
    <property type="entry name" value="S-adenosyl-L-methionine-dependent methyltransferases"/>
    <property type="match status" value="1"/>
</dbReference>
<dbReference type="Gene3D" id="3.10.129.110">
    <property type="entry name" value="Polyketide synthase dehydratase"/>
    <property type="match status" value="1"/>
</dbReference>
<keyword evidence="4" id="KW-0521">NADP</keyword>
<dbReference type="SUPFAM" id="SSF51735">
    <property type="entry name" value="NAD(P)-binding Rossmann-fold domains"/>
    <property type="match status" value="2"/>
</dbReference>
<dbReference type="InterPro" id="IPR050091">
    <property type="entry name" value="PKS_NRPS_Biosynth_Enz"/>
</dbReference>
<dbReference type="SUPFAM" id="SSF55048">
    <property type="entry name" value="Probable ACP-binding domain of malonyl-CoA ACP transacylase"/>
    <property type="match status" value="1"/>
</dbReference>
<dbReference type="Pfam" id="PF16197">
    <property type="entry name" value="KAsynt_C_assoc"/>
    <property type="match status" value="1"/>
</dbReference>
<evidence type="ECO:0000256" key="6">
    <source>
        <dbReference type="ARBA" id="ARBA00023315"/>
    </source>
</evidence>
<dbReference type="CDD" id="cd00833">
    <property type="entry name" value="PKS"/>
    <property type="match status" value="1"/>
</dbReference>
<gene>
    <name evidence="12" type="ORF">BO70DRAFT_336416</name>
</gene>
<feature type="region of interest" description="N-terminal hotdog fold" evidence="7">
    <location>
        <begin position="756"/>
        <end position="894"/>
    </location>
</feature>
<dbReference type="InterPro" id="IPR029063">
    <property type="entry name" value="SAM-dependent_MTases_sf"/>
</dbReference>
<dbReference type="InterPro" id="IPR049551">
    <property type="entry name" value="PKS_DH_C"/>
</dbReference>
<evidence type="ECO:0000259" key="10">
    <source>
        <dbReference type="PROSITE" id="PS52004"/>
    </source>
</evidence>
<dbReference type="SMART" id="SM00829">
    <property type="entry name" value="PKS_ER"/>
    <property type="match status" value="1"/>
</dbReference>
<dbReference type="SMART" id="SM00823">
    <property type="entry name" value="PKS_PP"/>
    <property type="match status" value="1"/>
</dbReference>
<keyword evidence="2" id="KW-0597">Phosphoprotein</keyword>
<keyword evidence="1" id="KW-0596">Phosphopantetheine</keyword>
<dbReference type="InterPro" id="IPR057326">
    <property type="entry name" value="KR_dom"/>
</dbReference>
<dbReference type="SMART" id="SM00826">
    <property type="entry name" value="PKS_DH"/>
    <property type="match status" value="1"/>
</dbReference>
<dbReference type="VEuPathDB" id="FungiDB:BO70DRAFT_336416"/>
<dbReference type="GeneID" id="37063339"/>
<feature type="region of interest" description="Disordered" evidence="8">
    <location>
        <begin position="2097"/>
        <end position="2116"/>
    </location>
</feature>
<organism evidence="12 13">
    <name type="scientific">Aspergillus heteromorphus CBS 117.55</name>
    <dbReference type="NCBI Taxonomy" id="1448321"/>
    <lineage>
        <taxon>Eukaryota</taxon>
        <taxon>Fungi</taxon>
        <taxon>Dikarya</taxon>
        <taxon>Ascomycota</taxon>
        <taxon>Pezizomycotina</taxon>
        <taxon>Eurotiomycetes</taxon>
        <taxon>Eurotiomycetidae</taxon>
        <taxon>Eurotiales</taxon>
        <taxon>Aspergillaceae</taxon>
        <taxon>Aspergillus</taxon>
        <taxon>Aspergillus subgen. Circumdati</taxon>
    </lineage>
</organism>
<feature type="active site" description="Proton acceptor; for dehydratase activity" evidence="7">
    <location>
        <position position="788"/>
    </location>
</feature>
<evidence type="ECO:0000256" key="2">
    <source>
        <dbReference type="ARBA" id="ARBA00022553"/>
    </source>
</evidence>
<dbReference type="PROSITE" id="PS00012">
    <property type="entry name" value="PHOSPHOPANTETHEINE"/>
    <property type="match status" value="1"/>
</dbReference>
<dbReference type="InterPro" id="IPR020807">
    <property type="entry name" value="PKS_DH"/>
</dbReference>
<sequence>MHTLSNMNMLSPDGHSYSFDHRANGYSRGEGAGILILKRVADAIRDNDTIRGIIRSTGSNQDGHTSSIAVPSSEMQTALIRDTYRKAGLSMVPTRFFEAHGTGTPVGDPLESKAIGRAFRDTRAVDDPLWVGALKTNIGHLEGASGVASVIKAMLVLEKAVIPANTNFERLNPKIDAEYLRLAFPRDNLAWPVRGLRRASVNSFGNAGTNAHVVLDDVHHFLAERGLSAHHLTVRDPPSQLVLQPTTVPLPIVSSPGPDRPRLLILSAHDEKGVQRQAQAYAAHFAQAAKHLDPQYLDHLAYTLAFRRSTFEWTSFAVVRSVDELSKLDQLVSAPMKRTANPSAGFLFAGQGAQWAGMGRELMLYPAFADSLHRSEKLLHTLGCPWDLREEIHREKESRIDTPELSQPCCTALQIALVDFLRSIDVSPAAVVGHSSGEIAAAYCIGALSAESALKVAYHRGIVCGQLASDPSGPRGAMMAVGLSSSDIQPYLTSTPGLVVACINSPKNVTISGDAPQIDALQAVLDEKHIFARKLVVRVAYHSHHMQRVSETYRQAITGLKPGLSPAHPIAMVSSVTGTRIALPTLLTPDYWVQNLTSPVDFLSAMTTLLHTSAQRIRRKLDLSHRDHFTLNALVELSPHAVLQRPVQETLRSTPPPPPGPIPYTSLLHRTPSTTTTTATTTAASSTSTLTALGTLKTLGHPFPLSPLNHLTPTPTPPPTLLSLPTLPSYKFNHSQTYWQESRLSKSYRLQGRPKHDLLGKPAADWNPHEPRWRLFLRSAEMPWVEDHVVNGVGIYPGAGMVEMVVEGAREVNGDRDGVNVLGFEVRDVVFSQPIKISPEVDGVEVQLVIHVRQQGQKGRRALEDGSTFRIFAHEGDAWVECCFGVVRAVYARDTAAEGVDGGRGETARMETYRATASDMDLSCTTQMDVSRFYTNIGARGGVEFGPCFRRMRSGVLDAQGRVRATISTFPWPEDQFPQPHVIHPVTLDAAFHSAYACFSRGGETVTQTRIPTFLRRLYVRATGMAFPRTEVFDAYLHALAEDRRRCEVSGFVMDEGRAEVMLEYEDLRMTTVAAEEEEEEGEGEGQGTVGEGDKQLTYHVEYRPEPELMTADEIRGYCEGALHRYLDMLAHKNGGMRVLEVDMGCLGLTREVLRTLSVSDHAGAVLAPRYASFTFAVGDEDVGELGFQGFPDVGTVRLGLMEDWQAQGLQSEGYDLVFAQGAVSEAGLRRLRALLAPGGRLVMPLSGGLVDEAAFAATGMVYPGLELHAEEMAVSVHGLVETVTAPETDREVFFVLDPQSAVQTQVFEALRAHWRARGIPNIRCGTLEEAADIADKDGVVFVPLLEIDQPFTYNLNAGKFESLRTFFDTASDVLWPTFAGGSEAGPPEYQLIHGLTRALRSEYPQMSVTVVSLDATETLSERQMNRLARLLLDRHVDPKPWLIDVEFLEQDDMLHIPRVVPAGHVTHELAIRSTDKHTSVKPMADCPPLELTGKSLGMLDSFGFVEDAVALTDLAADEVEIQTHAIGVTFRDYQVAMGQIADAALGQECAGIVTRAGPQTSFSPGDRVMLAAPNGFKTLARGKLAVQIPDSMPFTTAASIPIDFGTAWTALHRLAQLQVGETILIHAAASSPGQAAIQLAQRLGATIFATVSTAPKKQLLMDEYHIPESHIFYSRDASFVHGIQRATHSRGVDVILNTLRGPALQSSWSCIAPYGRLIDLSQGPANLTLPANSHSLKHATITTLDITHWLQHRPTLAQQDLQTLLTLFTTHNLRPTVPQTTHPMTPTATEALFRAIHTRAHIGKSILTLPRTLTIPVTLTTRPTYTFPSNATYLIAGGLGGLGRVAARWLVSRGARHLILLSRFGPRTPAAHALISELTGQGIHLATPPCDITSLPTLRGTLATLSETFPPIAGAFQMSIIARDTLWPQLTHESWTAAVAVRTTGSYNLHLTLPDNLTFFILLSSASGLAGFKGQTNYDAGNTYEDALARYRVSQGQAAVAVDLGALVDDGILTEDPRLLRRVLAYGALEPITRRRFLAVLDWFCDPERMEAQLAVGLGTGENRDANRGLERVTYSSLLQQVVLAGERKERERVRKMGGAGGGAGGATGPIDTRARNRGGIASAESLDEAAGVVGNAVIAMLARSLVAMQDAHSVDWDRQLQMYGVDSLLATELRNWIVKEFLAEVAVFETQGASTLRSLSLLVAGRTAIEHRY</sequence>
<name>A0A317W830_9EURO</name>
<dbReference type="Pfam" id="PF08240">
    <property type="entry name" value="ADH_N"/>
    <property type="match status" value="1"/>
</dbReference>
<dbReference type="InterPro" id="IPR016039">
    <property type="entry name" value="Thiolase-like"/>
</dbReference>
<dbReference type="SUPFAM" id="SSF53901">
    <property type="entry name" value="Thiolase-like"/>
    <property type="match status" value="1"/>
</dbReference>
<dbReference type="PANTHER" id="PTHR43775:SF29">
    <property type="entry name" value="ASPERFURANONE POLYKETIDE SYNTHASE AFOG-RELATED"/>
    <property type="match status" value="1"/>
</dbReference>
<dbReference type="Pfam" id="PF02801">
    <property type="entry name" value="Ketoacyl-synt_C"/>
    <property type="match status" value="1"/>
</dbReference>
<accession>A0A317W830</accession>
<feature type="region of interest" description="C-terminal hotdog fold" evidence="7">
    <location>
        <begin position="925"/>
        <end position="1079"/>
    </location>
</feature>
<dbReference type="InterPro" id="IPR013968">
    <property type="entry name" value="PKS_KR"/>
</dbReference>
<dbReference type="PROSITE" id="PS50075">
    <property type="entry name" value="CARRIER"/>
    <property type="match status" value="1"/>
</dbReference>
<feature type="domain" description="Ketosynthase family 3 (KS3)" evidence="10">
    <location>
        <begin position="1"/>
        <end position="217"/>
    </location>
</feature>
<dbReference type="SUPFAM" id="SSF50129">
    <property type="entry name" value="GroES-like"/>
    <property type="match status" value="1"/>
</dbReference>
<keyword evidence="6" id="KW-0012">Acyltransferase</keyword>
<dbReference type="Pfam" id="PF08659">
    <property type="entry name" value="KR"/>
    <property type="match status" value="1"/>
</dbReference>
<dbReference type="InterPro" id="IPR049900">
    <property type="entry name" value="PKS_mFAS_DH"/>
</dbReference>
<evidence type="ECO:0000256" key="7">
    <source>
        <dbReference type="PROSITE-ProRule" id="PRU01363"/>
    </source>
</evidence>
<dbReference type="PANTHER" id="PTHR43775">
    <property type="entry name" value="FATTY ACID SYNTHASE"/>
    <property type="match status" value="1"/>
</dbReference>
<keyword evidence="5" id="KW-0511">Multifunctional enzyme</keyword>
<dbReference type="InterPro" id="IPR036736">
    <property type="entry name" value="ACP-like_sf"/>
</dbReference>
<dbReference type="InterPro" id="IPR014043">
    <property type="entry name" value="Acyl_transferase_dom"/>
</dbReference>
<dbReference type="SMART" id="SM00825">
    <property type="entry name" value="PKS_KS"/>
    <property type="match status" value="1"/>
</dbReference>
<feature type="domain" description="Carrier" evidence="9">
    <location>
        <begin position="2134"/>
        <end position="2209"/>
    </location>
</feature>
<dbReference type="InterPro" id="IPR020806">
    <property type="entry name" value="PKS_PP-bd"/>
</dbReference>
<dbReference type="Gene3D" id="3.40.47.10">
    <property type="match status" value="1"/>
</dbReference>
<feature type="domain" description="PKS/mFAS DH" evidence="11">
    <location>
        <begin position="756"/>
        <end position="1079"/>
    </location>
</feature>
<dbReference type="Gene3D" id="3.40.366.10">
    <property type="entry name" value="Malonyl-Coenzyme A Acyl Carrier Protein, domain 2"/>
    <property type="match status" value="1"/>
</dbReference>
<dbReference type="GO" id="GO:0006633">
    <property type="term" value="P:fatty acid biosynthetic process"/>
    <property type="evidence" value="ECO:0007669"/>
    <property type="project" value="TreeGrafter"/>
</dbReference>
<evidence type="ECO:0000259" key="11">
    <source>
        <dbReference type="PROSITE" id="PS52019"/>
    </source>
</evidence>
<dbReference type="Pfam" id="PF00109">
    <property type="entry name" value="ketoacyl-synt"/>
    <property type="match status" value="1"/>
</dbReference>
<dbReference type="InterPro" id="IPR013154">
    <property type="entry name" value="ADH-like_N"/>
</dbReference>
<dbReference type="InterPro" id="IPR016035">
    <property type="entry name" value="Acyl_Trfase/lysoPLipase"/>
</dbReference>